<gene>
    <name evidence="2" type="ORF">HDU87_004156</name>
</gene>
<protein>
    <submittedName>
        <fullName evidence="2">Uncharacterized protein</fullName>
    </submittedName>
</protein>
<name>A0AAD5TIW2_9FUNG</name>
<reference evidence="2" key="1">
    <citation type="submission" date="2020-05" db="EMBL/GenBank/DDBJ databases">
        <title>Phylogenomic resolution of chytrid fungi.</title>
        <authorList>
            <person name="Stajich J.E."/>
            <person name="Amses K."/>
            <person name="Simmons R."/>
            <person name="Seto K."/>
            <person name="Myers J."/>
            <person name="Bonds A."/>
            <person name="Quandt C.A."/>
            <person name="Barry K."/>
            <person name="Liu P."/>
            <person name="Grigoriev I."/>
            <person name="Longcore J.E."/>
            <person name="James T.Y."/>
        </authorList>
    </citation>
    <scope>NUCLEOTIDE SEQUENCE</scope>
    <source>
        <strain evidence="2">JEL0379</strain>
    </source>
</reference>
<evidence type="ECO:0000313" key="3">
    <source>
        <dbReference type="Proteomes" id="UP001212152"/>
    </source>
</evidence>
<evidence type="ECO:0000256" key="1">
    <source>
        <dbReference type="SAM" id="MobiDB-lite"/>
    </source>
</evidence>
<feature type="region of interest" description="Disordered" evidence="1">
    <location>
        <begin position="188"/>
        <end position="214"/>
    </location>
</feature>
<sequence>MNRRSTTASALFGAPPERFDADGAVDTLQRRQHTSALFGAPPERLDGIDGSGGFRRRRSFGDTIMHHNYHQHAVDDITPLPNDEDDDDDLPLAAGTPILDTTDPLTPMSATDPAGGVRRKPTFTEERRDRVPPLLPVPEKFINTTSWKERSMQISIRDFDKVAHKLADVEKAGWFEGQMNMKMLDELDEQQDRDDSKGSSSATNTGGGRRISRQGSFDEESYLAAVNAAAQFRASLEGHDDAAEPYVRYLVGAKPDMPRDKEEKVATLLAVNAAIAASNQSLSQRDIIASAVVSPKMSDGALAANATPAAVAATAAAGSRPGGSRQSMQSMKTAPPKPPPSFLQQICCCFA</sequence>
<feature type="region of interest" description="Disordered" evidence="1">
    <location>
        <begin position="77"/>
        <end position="119"/>
    </location>
</feature>
<keyword evidence="3" id="KW-1185">Reference proteome</keyword>
<evidence type="ECO:0000313" key="2">
    <source>
        <dbReference type="EMBL" id="KAJ3177874.1"/>
    </source>
</evidence>
<dbReference type="AlphaFoldDB" id="A0AAD5TIW2"/>
<proteinExistence type="predicted"/>
<organism evidence="2 3">
    <name type="scientific">Geranomyces variabilis</name>
    <dbReference type="NCBI Taxonomy" id="109894"/>
    <lineage>
        <taxon>Eukaryota</taxon>
        <taxon>Fungi</taxon>
        <taxon>Fungi incertae sedis</taxon>
        <taxon>Chytridiomycota</taxon>
        <taxon>Chytridiomycota incertae sedis</taxon>
        <taxon>Chytridiomycetes</taxon>
        <taxon>Spizellomycetales</taxon>
        <taxon>Powellomycetaceae</taxon>
        <taxon>Geranomyces</taxon>
    </lineage>
</organism>
<dbReference type="Proteomes" id="UP001212152">
    <property type="component" value="Unassembled WGS sequence"/>
</dbReference>
<feature type="compositionally biased region" description="Low complexity" evidence="1">
    <location>
        <begin position="96"/>
        <end position="107"/>
    </location>
</feature>
<comment type="caution">
    <text evidence="2">The sequence shown here is derived from an EMBL/GenBank/DDBJ whole genome shotgun (WGS) entry which is preliminary data.</text>
</comment>
<accession>A0AAD5TIW2</accession>
<dbReference type="EMBL" id="JADGJQ010000030">
    <property type="protein sequence ID" value="KAJ3177874.1"/>
    <property type="molecule type" value="Genomic_DNA"/>
</dbReference>
<feature type="region of interest" description="Disordered" evidence="1">
    <location>
        <begin position="1"/>
        <end position="20"/>
    </location>
</feature>
<feature type="region of interest" description="Disordered" evidence="1">
    <location>
        <begin position="313"/>
        <end position="341"/>
    </location>
</feature>